<dbReference type="Pfam" id="PF05050">
    <property type="entry name" value="Methyltransf_21"/>
    <property type="match status" value="1"/>
</dbReference>
<organism evidence="2 3">
    <name type="scientific">Microbispora maris</name>
    <dbReference type="NCBI Taxonomy" id="3144104"/>
    <lineage>
        <taxon>Bacteria</taxon>
        <taxon>Bacillati</taxon>
        <taxon>Actinomycetota</taxon>
        <taxon>Actinomycetes</taxon>
        <taxon>Streptosporangiales</taxon>
        <taxon>Streptosporangiaceae</taxon>
        <taxon>Microbispora</taxon>
    </lineage>
</organism>
<keyword evidence="3" id="KW-1185">Reference proteome</keyword>
<accession>A0ABV0B0Q5</accession>
<dbReference type="InterPro" id="IPR029063">
    <property type="entry name" value="SAM-dependent_MTases_sf"/>
</dbReference>
<dbReference type="PANTHER" id="PTHR36973:SF4">
    <property type="entry name" value="NODULATION PROTEIN"/>
    <property type="match status" value="1"/>
</dbReference>
<evidence type="ECO:0000313" key="2">
    <source>
        <dbReference type="EMBL" id="MEN3539926.1"/>
    </source>
</evidence>
<proteinExistence type="predicted"/>
<dbReference type="Proteomes" id="UP001447516">
    <property type="component" value="Unassembled WGS sequence"/>
</dbReference>
<dbReference type="NCBIfam" id="TIGR01444">
    <property type="entry name" value="fkbM_fam"/>
    <property type="match status" value="1"/>
</dbReference>
<reference evidence="2 3" key="1">
    <citation type="submission" date="2024-05" db="EMBL/GenBank/DDBJ databases">
        <title>Microbispora sp.ZYX-F-249.</title>
        <authorList>
            <person name="Xie H."/>
        </authorList>
    </citation>
    <scope>NUCLEOTIDE SEQUENCE [LARGE SCALE GENOMIC DNA]</scope>
    <source>
        <strain evidence="2 3">ZYX-F-249</strain>
    </source>
</reference>
<dbReference type="PANTHER" id="PTHR36973">
    <property type="entry name" value="SLL1456 PROTEIN-RELATED"/>
    <property type="match status" value="1"/>
</dbReference>
<evidence type="ECO:0000259" key="1">
    <source>
        <dbReference type="Pfam" id="PF05050"/>
    </source>
</evidence>
<dbReference type="InterPro" id="IPR006342">
    <property type="entry name" value="FkbM_mtfrase"/>
</dbReference>
<feature type="domain" description="Methyltransferase FkbM" evidence="1">
    <location>
        <begin position="83"/>
        <end position="245"/>
    </location>
</feature>
<protein>
    <submittedName>
        <fullName evidence="2">FkbM family methyltransferase</fullName>
    </submittedName>
</protein>
<dbReference type="Gene3D" id="3.40.50.150">
    <property type="entry name" value="Vaccinia Virus protein VP39"/>
    <property type="match status" value="1"/>
</dbReference>
<name>A0ABV0B0Q5_9ACTN</name>
<dbReference type="GO" id="GO:0008168">
    <property type="term" value="F:methyltransferase activity"/>
    <property type="evidence" value="ECO:0007669"/>
    <property type="project" value="UniProtKB-KW"/>
</dbReference>
<dbReference type="RefSeq" id="WP_346229800.1">
    <property type="nucleotide sequence ID" value="NZ_JBDJAW010000040.1"/>
</dbReference>
<sequence>MNEGSRAVMDPPVAHLGTADLDTAHLDTAHLDTAHLDTAPAIAEPTGPAIPAPAVPPQAPQRWEQHLGSLLDRLRIAADGLVQVGAHIGQEIEAFTRCGFRRLVLLEPNQDHIPELRRRLRYHERAGLPAPAGGLPAREIVVSAAGRTRGEAVLHVTEYDQQASMLPPLLPMAVVRQDTIPVLPLREVQQGCNVLVVDAQGAELEVLAGADLDRLELAVIEGSTWARYDGGSTLDVIADHMRAAGWREVARWPHARPYVVDVAWVAPRTRRAPRT</sequence>
<comment type="caution">
    <text evidence="2">The sequence shown here is derived from an EMBL/GenBank/DDBJ whole genome shotgun (WGS) entry which is preliminary data.</text>
</comment>
<keyword evidence="2" id="KW-0489">Methyltransferase</keyword>
<dbReference type="EMBL" id="JBDJAW010000040">
    <property type="protein sequence ID" value="MEN3539926.1"/>
    <property type="molecule type" value="Genomic_DNA"/>
</dbReference>
<dbReference type="InterPro" id="IPR053188">
    <property type="entry name" value="FkbM_Methyltransferase"/>
</dbReference>
<dbReference type="SUPFAM" id="SSF53335">
    <property type="entry name" value="S-adenosyl-L-methionine-dependent methyltransferases"/>
    <property type="match status" value="1"/>
</dbReference>
<dbReference type="GO" id="GO:0032259">
    <property type="term" value="P:methylation"/>
    <property type="evidence" value="ECO:0007669"/>
    <property type="project" value="UniProtKB-KW"/>
</dbReference>
<evidence type="ECO:0000313" key="3">
    <source>
        <dbReference type="Proteomes" id="UP001447516"/>
    </source>
</evidence>
<keyword evidence="2" id="KW-0808">Transferase</keyword>
<gene>
    <name evidence="2" type="ORF">AAH991_32785</name>
</gene>